<protein>
    <submittedName>
        <fullName evidence="3">Uncharacterized protein</fullName>
    </submittedName>
</protein>
<feature type="compositionally biased region" description="Low complexity" evidence="2">
    <location>
        <begin position="447"/>
        <end position="456"/>
    </location>
</feature>
<evidence type="ECO:0000256" key="2">
    <source>
        <dbReference type="SAM" id="MobiDB-lite"/>
    </source>
</evidence>
<feature type="coiled-coil region" evidence="1">
    <location>
        <begin position="892"/>
        <end position="926"/>
    </location>
</feature>
<keyword evidence="4" id="KW-1185">Reference proteome</keyword>
<dbReference type="Proteomes" id="UP000250266">
    <property type="component" value="Unassembled WGS sequence"/>
</dbReference>
<keyword evidence="1" id="KW-0175">Coiled coil</keyword>
<dbReference type="EMBL" id="KV744833">
    <property type="protein sequence ID" value="OCK84618.1"/>
    <property type="molecule type" value="Genomic_DNA"/>
</dbReference>
<evidence type="ECO:0000256" key="1">
    <source>
        <dbReference type="SAM" id="Coils"/>
    </source>
</evidence>
<reference evidence="3 4" key="1">
    <citation type="journal article" date="2016" name="Nat. Commun.">
        <title>Ectomycorrhizal ecology is imprinted in the genome of the dominant symbiotic fungus Cenococcum geophilum.</title>
        <authorList>
            <consortium name="DOE Joint Genome Institute"/>
            <person name="Peter M."/>
            <person name="Kohler A."/>
            <person name="Ohm R.A."/>
            <person name="Kuo A."/>
            <person name="Krutzmann J."/>
            <person name="Morin E."/>
            <person name="Arend M."/>
            <person name="Barry K.W."/>
            <person name="Binder M."/>
            <person name="Choi C."/>
            <person name="Clum A."/>
            <person name="Copeland A."/>
            <person name="Grisel N."/>
            <person name="Haridas S."/>
            <person name="Kipfer T."/>
            <person name="LaButti K."/>
            <person name="Lindquist E."/>
            <person name="Lipzen A."/>
            <person name="Maire R."/>
            <person name="Meier B."/>
            <person name="Mihaltcheva S."/>
            <person name="Molinier V."/>
            <person name="Murat C."/>
            <person name="Poggeler S."/>
            <person name="Quandt C.A."/>
            <person name="Sperisen C."/>
            <person name="Tritt A."/>
            <person name="Tisserant E."/>
            <person name="Crous P.W."/>
            <person name="Henrissat B."/>
            <person name="Nehls U."/>
            <person name="Egli S."/>
            <person name="Spatafora J.W."/>
            <person name="Grigoriev I.V."/>
            <person name="Martin F.M."/>
        </authorList>
    </citation>
    <scope>NUCLEOTIDE SEQUENCE [LARGE SCALE GENOMIC DNA]</scope>
    <source>
        <strain evidence="3 4">CBS 459.81</strain>
    </source>
</reference>
<feature type="region of interest" description="Disordered" evidence="2">
    <location>
        <begin position="676"/>
        <end position="713"/>
    </location>
</feature>
<feature type="region of interest" description="Disordered" evidence="2">
    <location>
        <begin position="447"/>
        <end position="510"/>
    </location>
</feature>
<gene>
    <name evidence="3" type="ORF">K432DRAFT_319887</name>
</gene>
<feature type="compositionally biased region" description="Low complexity" evidence="2">
    <location>
        <begin position="49"/>
        <end position="58"/>
    </location>
</feature>
<evidence type="ECO:0000313" key="4">
    <source>
        <dbReference type="Proteomes" id="UP000250266"/>
    </source>
</evidence>
<dbReference type="OrthoDB" id="3903581at2759"/>
<feature type="compositionally biased region" description="Acidic residues" evidence="2">
    <location>
        <begin position="1040"/>
        <end position="1074"/>
    </location>
</feature>
<feature type="region of interest" description="Disordered" evidence="2">
    <location>
        <begin position="942"/>
        <end position="1074"/>
    </location>
</feature>
<feature type="region of interest" description="Disordered" evidence="2">
    <location>
        <begin position="768"/>
        <end position="800"/>
    </location>
</feature>
<organism evidence="3 4">
    <name type="scientific">Lepidopterella palustris CBS 459.81</name>
    <dbReference type="NCBI Taxonomy" id="1314670"/>
    <lineage>
        <taxon>Eukaryota</taxon>
        <taxon>Fungi</taxon>
        <taxon>Dikarya</taxon>
        <taxon>Ascomycota</taxon>
        <taxon>Pezizomycotina</taxon>
        <taxon>Dothideomycetes</taxon>
        <taxon>Pleosporomycetidae</taxon>
        <taxon>Mytilinidiales</taxon>
        <taxon>Argynnaceae</taxon>
        <taxon>Lepidopterella</taxon>
    </lineage>
</organism>
<sequence>MFPCLLHREDCLEGQEFAKRLRLQPEESMSSQPHTEDLFWDPGTDQKVATSTSTSNSASHEDSHCEITKPADTLSLFEAIVTSYPTILESLLSQIPTSSIFDLYHTSRYLRDFLKSYPLAWKTLSFRLPQPALVLGSPGNETPDGRDRQSKSYALDALLMQIVVPCGTRLKSLDLCNTAVSGIALIAKVIQPRIETLQHLSVRGCKNVSIKYHIVPFLEPYAQKGSPWAQKGDLALKSLYTYRCRHHRRRPYLPSSLIRRDSDSDPTHQLIEICHQLGIWTDTAWCPTPGGRCFRRKDYHTGRAGPGNTEVWVPFDRLWRSGNRIGPSEDSTEIGTRDGRLWETAESGHDGEPLGPENGPFIGEGKDIPAHLRKSFRTFIENVKCAQCNDVILERCEQCSIRMHCMGCRKTLCASCAFNRPIPRKRAKTRNFASLAFGNSLPMGTAMSDSSSTSASLPGQGRNSKATKKNRFWWAPGATRSPNLMNETSNNDDSSDSDDTNTNNNGMLPAPAAPPKLTMQWCCLEPIFSGGGGIAFLGSGLGGKGADKIRAAPLPRTKEYEDPDFSCQLRPVDYVRELKNNGLYEYVLGEDVDILAYLKQDHLDLQASTCPRGLCQDCYRSFRWKVACRGCKKPLCKEHDFRALKIRKCGFRDLHVEREYVRTQNEPPQLVIPAFKSASSKPADESEHDSGESLSTEGQTSSSVPEHSDSSPLFQSQILPSTQASAAAAPPPTVATMDLSAIDMSASTSLTSHYSVTAEPFLSINTTKSFQTSHSPRPRSLSMSGLRSRNSPAWPNSPRTLNPVSSPLPLPCNPRHPVQWEGCGAYFCQTPRSIGDGRPRCPSVLKECGGCGVYVCETCASTNPACPCTFCTTHYHCPHCARKKGVKAQCRMEEELKAKKDAEIKAKEEMEREKEQREKADQLAETVWEFWEGLMGDVIAETSPTTGQEEEPEQEQTRGSEEMVADEATVSSQAEPSVSASPQATVPSQAEATVSESPQATAPSHAEVPGSVSLESVLPSHPEPNGSVSSEPAQMSLDGDGTDEEDAEADAEDDDDMDAEGELLDELIAEGALD</sequence>
<accession>A0A8E2JJC9</accession>
<evidence type="ECO:0000313" key="3">
    <source>
        <dbReference type="EMBL" id="OCK84618.1"/>
    </source>
</evidence>
<feature type="compositionally biased region" description="Polar residues" evidence="2">
    <location>
        <begin position="969"/>
        <end position="1002"/>
    </location>
</feature>
<proteinExistence type="predicted"/>
<feature type="region of interest" description="Disordered" evidence="2">
    <location>
        <begin position="23"/>
        <end position="65"/>
    </location>
</feature>
<feature type="region of interest" description="Disordered" evidence="2">
    <location>
        <begin position="344"/>
        <end position="366"/>
    </location>
</feature>
<dbReference type="AlphaFoldDB" id="A0A8E2JJC9"/>
<name>A0A8E2JJC9_9PEZI</name>
<feature type="compositionally biased region" description="Basic and acidic residues" evidence="2">
    <location>
        <begin position="682"/>
        <end position="691"/>
    </location>
</feature>